<feature type="binding site" evidence="3">
    <location>
        <position position="19"/>
    </location>
    <ligand>
        <name>a divalent metal cation</name>
        <dbReference type="ChEBI" id="CHEBI:60240"/>
    </ligand>
</feature>
<evidence type="ECO:0000313" key="6">
    <source>
        <dbReference type="Proteomes" id="UP000240322"/>
    </source>
</evidence>
<feature type="active site" description="Proton donor/acceptor" evidence="2">
    <location>
        <position position="199"/>
    </location>
</feature>
<evidence type="ECO:0000259" key="4">
    <source>
        <dbReference type="Pfam" id="PF08450"/>
    </source>
</evidence>
<dbReference type="Gene3D" id="2.120.10.30">
    <property type="entry name" value="TolB, C-terminal domain"/>
    <property type="match status" value="1"/>
</dbReference>
<dbReference type="PANTHER" id="PTHR10907:SF47">
    <property type="entry name" value="REGUCALCIN"/>
    <property type="match status" value="1"/>
</dbReference>
<dbReference type="InterPro" id="IPR005511">
    <property type="entry name" value="SMP-30"/>
</dbReference>
<gene>
    <name evidence="5" type="ORF">B9Q03_06160</name>
</gene>
<dbReference type="Pfam" id="PF08450">
    <property type="entry name" value="SGL"/>
    <property type="match status" value="1"/>
</dbReference>
<protein>
    <recommendedName>
        <fullName evidence="4">SMP-30/Gluconolactonase/LRE-like region domain-containing protein</fullName>
    </recommendedName>
</protein>
<dbReference type="EMBL" id="NEXE01000049">
    <property type="protein sequence ID" value="PSN90741.1"/>
    <property type="molecule type" value="Genomic_DNA"/>
</dbReference>
<dbReference type="InterPro" id="IPR013658">
    <property type="entry name" value="SGL"/>
</dbReference>
<dbReference type="GO" id="GO:0005509">
    <property type="term" value="F:calcium ion binding"/>
    <property type="evidence" value="ECO:0007669"/>
    <property type="project" value="TreeGrafter"/>
</dbReference>
<feature type="domain" description="SMP-30/Gluconolactonase/LRE-like region" evidence="4">
    <location>
        <begin position="17"/>
        <end position="259"/>
    </location>
</feature>
<evidence type="ECO:0000256" key="1">
    <source>
        <dbReference type="ARBA" id="ARBA00008853"/>
    </source>
</evidence>
<reference evidence="5 6" key="1">
    <citation type="submission" date="2017-04" db="EMBL/GenBank/DDBJ databases">
        <title>Novel microbial lineages endemic to geothermal iron-oxide mats fill important gaps in the evolutionary history of Archaea.</title>
        <authorList>
            <person name="Jay Z.J."/>
            <person name="Beam J.P."/>
            <person name="Dlakic M."/>
            <person name="Rusch D.B."/>
            <person name="Kozubal M.A."/>
            <person name="Inskeep W.P."/>
        </authorList>
    </citation>
    <scope>NUCLEOTIDE SEQUENCE [LARGE SCALE GENOMIC DNA]</scope>
    <source>
        <strain evidence="5">OSP_D</strain>
    </source>
</reference>
<comment type="similarity">
    <text evidence="1">Belongs to the SMP-30/CGR1 family.</text>
</comment>
<dbReference type="Proteomes" id="UP000240322">
    <property type="component" value="Unassembled WGS sequence"/>
</dbReference>
<keyword evidence="3" id="KW-0479">Metal-binding</keyword>
<evidence type="ECO:0000256" key="2">
    <source>
        <dbReference type="PIRSR" id="PIRSR605511-1"/>
    </source>
</evidence>
<feature type="binding site" evidence="3">
    <location>
        <position position="103"/>
    </location>
    <ligand>
        <name>substrate</name>
    </ligand>
</feature>
<dbReference type="PRINTS" id="PR01790">
    <property type="entry name" value="SMP30FAMILY"/>
</dbReference>
<feature type="binding site" evidence="3">
    <location>
        <position position="121"/>
    </location>
    <ligand>
        <name>substrate</name>
    </ligand>
</feature>
<feature type="binding site" evidence="3">
    <location>
        <position position="199"/>
    </location>
    <ligand>
        <name>a divalent metal cation</name>
        <dbReference type="ChEBI" id="CHEBI:60240"/>
    </ligand>
</feature>
<evidence type="ECO:0000313" key="5">
    <source>
        <dbReference type="EMBL" id="PSN90741.1"/>
    </source>
</evidence>
<evidence type="ECO:0000256" key="3">
    <source>
        <dbReference type="PIRSR" id="PIRSR605511-2"/>
    </source>
</evidence>
<sequence length="285" mass="30920">MITLKPAVVRGAPRSLLGEGPVWDHVSGTLYWVDIDSAMLHAYSPGSSNVGSFSLEESASCIALCADGRLLLALRNTLALFNPRNHELERVKAVEIGDQAKFNDGKCDVVGRFWVGTMDIEEERPIGALYVVEAGFRVRRILGGVTVSNGIGWSPDYTRMYYVDSPTRRVSVFGYDRERGEISGLLRSIDLSSQPGVPDGLTVDSEGGLWVALWEGSSVLRIDPASSEATARVELPVPRVTSCTFGGENLDTLYITTAQNKQGVGGEVYTIKTHTHGSPTNVFKP</sequence>
<dbReference type="GO" id="GO:0004341">
    <property type="term" value="F:gluconolactonase activity"/>
    <property type="evidence" value="ECO:0007669"/>
    <property type="project" value="TreeGrafter"/>
</dbReference>
<name>A0A2R6AWG9_9ARCH</name>
<dbReference type="AlphaFoldDB" id="A0A2R6AWG9"/>
<feature type="binding site" evidence="3">
    <location>
        <position position="149"/>
    </location>
    <ligand>
        <name>a divalent metal cation</name>
        <dbReference type="ChEBI" id="CHEBI:60240"/>
    </ligand>
</feature>
<keyword evidence="3" id="KW-0862">Zinc</keyword>
<accession>A0A2R6AWG9</accession>
<comment type="cofactor">
    <cofactor evidence="3">
        <name>Zn(2+)</name>
        <dbReference type="ChEBI" id="CHEBI:29105"/>
    </cofactor>
    <text evidence="3">Binds 1 divalent metal cation per subunit.</text>
</comment>
<proteinExistence type="inferred from homology"/>
<dbReference type="GO" id="GO:0019853">
    <property type="term" value="P:L-ascorbic acid biosynthetic process"/>
    <property type="evidence" value="ECO:0007669"/>
    <property type="project" value="TreeGrafter"/>
</dbReference>
<dbReference type="SUPFAM" id="SSF63829">
    <property type="entry name" value="Calcium-dependent phosphotriesterase"/>
    <property type="match status" value="1"/>
</dbReference>
<organism evidence="5 6">
    <name type="scientific">Candidatus Marsarchaeota G2 archaeon OSP_D</name>
    <dbReference type="NCBI Taxonomy" id="1978157"/>
    <lineage>
        <taxon>Archaea</taxon>
        <taxon>Candidatus Marsarchaeota</taxon>
        <taxon>Candidatus Marsarchaeota group 2</taxon>
    </lineage>
</organism>
<dbReference type="PANTHER" id="PTHR10907">
    <property type="entry name" value="REGUCALCIN"/>
    <property type="match status" value="1"/>
</dbReference>
<comment type="caution">
    <text evidence="5">The sequence shown here is derived from an EMBL/GenBank/DDBJ whole genome shotgun (WGS) entry which is preliminary data.</text>
</comment>
<dbReference type="InterPro" id="IPR011042">
    <property type="entry name" value="6-blade_b-propeller_TolB-like"/>
</dbReference>